<accession>A0ACB9F8D7</accession>
<keyword evidence="2" id="KW-1185">Reference proteome</keyword>
<proteinExistence type="predicted"/>
<evidence type="ECO:0000313" key="1">
    <source>
        <dbReference type="EMBL" id="KAI3767377.1"/>
    </source>
</evidence>
<dbReference type="Proteomes" id="UP001055811">
    <property type="component" value="Linkage Group LG03"/>
</dbReference>
<name>A0ACB9F8D7_CICIN</name>
<evidence type="ECO:0000313" key="2">
    <source>
        <dbReference type="Proteomes" id="UP001055811"/>
    </source>
</evidence>
<reference evidence="2" key="1">
    <citation type="journal article" date="2022" name="Mol. Ecol. Resour.">
        <title>The genomes of chicory, endive, great burdock and yacon provide insights into Asteraceae palaeo-polyploidization history and plant inulin production.</title>
        <authorList>
            <person name="Fan W."/>
            <person name="Wang S."/>
            <person name="Wang H."/>
            <person name="Wang A."/>
            <person name="Jiang F."/>
            <person name="Liu H."/>
            <person name="Zhao H."/>
            <person name="Xu D."/>
            <person name="Zhang Y."/>
        </authorList>
    </citation>
    <scope>NUCLEOTIDE SEQUENCE [LARGE SCALE GENOMIC DNA]</scope>
    <source>
        <strain evidence="2">cv. Punajuju</strain>
    </source>
</reference>
<dbReference type="EMBL" id="CM042011">
    <property type="protein sequence ID" value="KAI3767377.1"/>
    <property type="molecule type" value="Genomic_DNA"/>
</dbReference>
<comment type="caution">
    <text evidence="1">The sequence shown here is derived from an EMBL/GenBank/DDBJ whole genome shotgun (WGS) entry which is preliminary data.</text>
</comment>
<reference evidence="1 2" key="2">
    <citation type="journal article" date="2022" name="Mol. Ecol. Resour.">
        <title>The genomes of chicory, endive, great burdock and yacon provide insights into Asteraceae paleo-polyploidization history and plant inulin production.</title>
        <authorList>
            <person name="Fan W."/>
            <person name="Wang S."/>
            <person name="Wang H."/>
            <person name="Wang A."/>
            <person name="Jiang F."/>
            <person name="Liu H."/>
            <person name="Zhao H."/>
            <person name="Xu D."/>
            <person name="Zhang Y."/>
        </authorList>
    </citation>
    <scope>NUCLEOTIDE SEQUENCE [LARGE SCALE GENOMIC DNA]</scope>
    <source>
        <strain evidence="2">cv. Punajuju</strain>
        <tissue evidence="1">Leaves</tissue>
    </source>
</reference>
<protein>
    <submittedName>
        <fullName evidence="1">Uncharacterized protein</fullName>
    </submittedName>
</protein>
<organism evidence="1 2">
    <name type="scientific">Cichorium intybus</name>
    <name type="common">Chicory</name>
    <dbReference type="NCBI Taxonomy" id="13427"/>
    <lineage>
        <taxon>Eukaryota</taxon>
        <taxon>Viridiplantae</taxon>
        <taxon>Streptophyta</taxon>
        <taxon>Embryophyta</taxon>
        <taxon>Tracheophyta</taxon>
        <taxon>Spermatophyta</taxon>
        <taxon>Magnoliopsida</taxon>
        <taxon>eudicotyledons</taxon>
        <taxon>Gunneridae</taxon>
        <taxon>Pentapetalae</taxon>
        <taxon>asterids</taxon>
        <taxon>campanulids</taxon>
        <taxon>Asterales</taxon>
        <taxon>Asteraceae</taxon>
        <taxon>Cichorioideae</taxon>
        <taxon>Cichorieae</taxon>
        <taxon>Cichoriinae</taxon>
        <taxon>Cichorium</taxon>
    </lineage>
</organism>
<gene>
    <name evidence="1" type="ORF">L2E82_17474</name>
</gene>
<sequence length="69" mass="7894">MKSSFFFYPIVPRGTEFAIDENKKKCSCSSTYSFSRFSHVNNLYDGCLMHIFSFLSPIPDSRLQRGLGS</sequence>